<dbReference type="CDD" id="cd02440">
    <property type="entry name" value="AdoMet_MTases"/>
    <property type="match status" value="1"/>
</dbReference>
<dbReference type="Pfam" id="PF13489">
    <property type="entry name" value="Methyltransf_23"/>
    <property type="match status" value="1"/>
</dbReference>
<feature type="compositionally biased region" description="Low complexity" evidence="1">
    <location>
        <begin position="12"/>
        <end position="27"/>
    </location>
</feature>
<evidence type="ECO:0000313" key="2">
    <source>
        <dbReference type="EMBL" id="RDW87441.1"/>
    </source>
</evidence>
<keyword evidence="3" id="KW-1185">Reference proteome</keyword>
<comment type="caution">
    <text evidence="2">The sequence shown here is derived from an EMBL/GenBank/DDBJ whole genome shotgun (WGS) entry which is preliminary data.</text>
</comment>
<accession>A0A3D8SMN2</accession>
<feature type="compositionally biased region" description="Pro residues" evidence="1">
    <location>
        <begin position="1"/>
        <end position="11"/>
    </location>
</feature>
<feature type="region of interest" description="Disordered" evidence="1">
    <location>
        <begin position="1"/>
        <end position="58"/>
    </location>
</feature>
<evidence type="ECO:0000313" key="3">
    <source>
        <dbReference type="Proteomes" id="UP000256328"/>
    </source>
</evidence>
<feature type="compositionally biased region" description="Acidic residues" evidence="1">
    <location>
        <begin position="38"/>
        <end position="53"/>
    </location>
</feature>
<dbReference type="PANTHER" id="PTHR43591">
    <property type="entry name" value="METHYLTRANSFERASE"/>
    <property type="match status" value="1"/>
</dbReference>
<dbReference type="Gene3D" id="3.40.50.150">
    <property type="entry name" value="Vaccinia Virus protein VP39"/>
    <property type="match status" value="1"/>
</dbReference>
<dbReference type="SUPFAM" id="SSF53335">
    <property type="entry name" value="S-adenosyl-L-methionine-dependent methyltransferases"/>
    <property type="match status" value="1"/>
</dbReference>
<evidence type="ECO:0008006" key="4">
    <source>
        <dbReference type="Google" id="ProtNLM"/>
    </source>
</evidence>
<dbReference type="EMBL" id="PDLN01000004">
    <property type="protein sequence ID" value="RDW87441.1"/>
    <property type="molecule type" value="Genomic_DNA"/>
</dbReference>
<protein>
    <recommendedName>
        <fullName evidence="4">S-adenosyl-L-methionine-dependent methyltransferase</fullName>
    </recommendedName>
</protein>
<dbReference type="PANTHER" id="PTHR43591:SF10">
    <property type="entry name" value="ABC TRANSMEMBRANE TYPE-1 DOMAIN-CONTAINING PROTEIN-RELATED"/>
    <property type="match status" value="1"/>
</dbReference>
<sequence>MTDPSPEPAVPAAPAIASPPVASPAPAEADELVVAPQEEGDERDSSFGDEDDWHSDTTSLASSIVRGRLENGRKYQSLREGEYWGPSDDKQFETMALSHLMYLILDSQQPNNLFHSPIGPNPQNILDIGTGDGTWAIEVADMFPSATVHGVDLYPPPAPWVPPNCIFQVDDVTREWTFRTKFDMIHMRMLIGAFSPTELDKVYQSIYDNLQPGGWLESLEADVRIMSDDGSIAEDNVLAQWGPNFLACGERMGRPINAQETMRACFEKAGFTNIQEKLYKCPIGGWAKHKIYKDAGRVSKEHWKAGLEGWAMFLLTKFGAPQPWLPEEVLVYCAQMRQALDDRSVHGYHLTRRVWAQKPLE</sequence>
<dbReference type="Proteomes" id="UP000256328">
    <property type="component" value="Unassembled WGS sequence"/>
</dbReference>
<evidence type="ECO:0000256" key="1">
    <source>
        <dbReference type="SAM" id="MobiDB-lite"/>
    </source>
</evidence>
<dbReference type="OrthoDB" id="529367at2759"/>
<proteinExistence type="predicted"/>
<dbReference type="AlphaFoldDB" id="A0A3D8SMN2"/>
<organism evidence="2 3">
    <name type="scientific">Coleophoma crateriformis</name>
    <dbReference type="NCBI Taxonomy" id="565419"/>
    <lineage>
        <taxon>Eukaryota</taxon>
        <taxon>Fungi</taxon>
        <taxon>Dikarya</taxon>
        <taxon>Ascomycota</taxon>
        <taxon>Pezizomycotina</taxon>
        <taxon>Leotiomycetes</taxon>
        <taxon>Helotiales</taxon>
        <taxon>Dermateaceae</taxon>
        <taxon>Coleophoma</taxon>
    </lineage>
</organism>
<dbReference type="InterPro" id="IPR029063">
    <property type="entry name" value="SAM-dependent_MTases_sf"/>
</dbReference>
<dbReference type="GO" id="GO:0008168">
    <property type="term" value="F:methyltransferase activity"/>
    <property type="evidence" value="ECO:0007669"/>
    <property type="project" value="TreeGrafter"/>
</dbReference>
<gene>
    <name evidence="2" type="ORF">BP5796_03135</name>
</gene>
<reference evidence="2 3" key="1">
    <citation type="journal article" date="2018" name="IMA Fungus">
        <title>IMA Genome-F 9: Draft genome sequence of Annulohypoxylon stygium, Aspergillus mulundensis, Berkeleyomyces basicola (syn. Thielaviopsis basicola), Ceratocystis smalleyi, two Cercospora beticola strains, Coleophoma cylindrospora, Fusarium fracticaudum, Phialophora cf. hyalina, and Morchella septimelata.</title>
        <authorList>
            <person name="Wingfield B.D."/>
            <person name="Bills G.F."/>
            <person name="Dong Y."/>
            <person name="Huang W."/>
            <person name="Nel W.J."/>
            <person name="Swalarsk-Parry B.S."/>
            <person name="Vaghefi N."/>
            <person name="Wilken P.M."/>
            <person name="An Z."/>
            <person name="de Beer Z.W."/>
            <person name="De Vos L."/>
            <person name="Chen L."/>
            <person name="Duong T.A."/>
            <person name="Gao Y."/>
            <person name="Hammerbacher A."/>
            <person name="Kikkert J.R."/>
            <person name="Li Y."/>
            <person name="Li H."/>
            <person name="Li K."/>
            <person name="Li Q."/>
            <person name="Liu X."/>
            <person name="Ma X."/>
            <person name="Naidoo K."/>
            <person name="Pethybridge S.J."/>
            <person name="Sun J."/>
            <person name="Steenkamp E.T."/>
            <person name="van der Nest M.A."/>
            <person name="van Wyk S."/>
            <person name="Wingfield M.J."/>
            <person name="Xiong C."/>
            <person name="Yue Q."/>
            <person name="Zhang X."/>
        </authorList>
    </citation>
    <scope>NUCLEOTIDE SEQUENCE [LARGE SCALE GENOMIC DNA]</scope>
    <source>
        <strain evidence="2 3">BP5796</strain>
    </source>
</reference>
<name>A0A3D8SMN2_9HELO</name>